<dbReference type="Proteomes" id="UP000095287">
    <property type="component" value="Unplaced"/>
</dbReference>
<organism evidence="2 3">
    <name type="scientific">Steinernema glaseri</name>
    <dbReference type="NCBI Taxonomy" id="37863"/>
    <lineage>
        <taxon>Eukaryota</taxon>
        <taxon>Metazoa</taxon>
        <taxon>Ecdysozoa</taxon>
        <taxon>Nematoda</taxon>
        <taxon>Chromadorea</taxon>
        <taxon>Rhabditida</taxon>
        <taxon>Tylenchina</taxon>
        <taxon>Panagrolaimomorpha</taxon>
        <taxon>Strongyloidoidea</taxon>
        <taxon>Steinernematidae</taxon>
        <taxon>Steinernema</taxon>
    </lineage>
</organism>
<sequence>MEEVMETVEEVLEKQEPGVEEPKDQAELKPEEEPSSAPAEIKPEAEEPQPELSTEEVHLTV</sequence>
<dbReference type="WBParaSite" id="L893_g16694.t1">
    <property type="protein sequence ID" value="L893_g16694.t1"/>
    <property type="gene ID" value="L893_g16694"/>
</dbReference>
<evidence type="ECO:0000313" key="2">
    <source>
        <dbReference type="Proteomes" id="UP000095287"/>
    </source>
</evidence>
<proteinExistence type="predicted"/>
<evidence type="ECO:0000313" key="3">
    <source>
        <dbReference type="WBParaSite" id="L893_g16694.t1"/>
    </source>
</evidence>
<name>A0A1I7YJC2_9BILA</name>
<keyword evidence="2" id="KW-1185">Reference proteome</keyword>
<feature type="region of interest" description="Disordered" evidence="1">
    <location>
        <begin position="1"/>
        <end position="61"/>
    </location>
</feature>
<dbReference type="AlphaFoldDB" id="A0A1I7YJC2"/>
<reference evidence="3" key="1">
    <citation type="submission" date="2016-11" db="UniProtKB">
        <authorList>
            <consortium name="WormBaseParasite"/>
        </authorList>
    </citation>
    <scope>IDENTIFICATION</scope>
</reference>
<protein>
    <submittedName>
        <fullName evidence="3">Fibrous sheath CABYR-binding protein-like</fullName>
    </submittedName>
</protein>
<feature type="compositionally biased region" description="Acidic residues" evidence="1">
    <location>
        <begin position="1"/>
        <end position="10"/>
    </location>
</feature>
<feature type="compositionally biased region" description="Basic and acidic residues" evidence="1">
    <location>
        <begin position="11"/>
        <end position="32"/>
    </location>
</feature>
<accession>A0A1I7YJC2</accession>
<evidence type="ECO:0000256" key="1">
    <source>
        <dbReference type="SAM" id="MobiDB-lite"/>
    </source>
</evidence>